<reference evidence="1 2" key="1">
    <citation type="submission" date="2018-07" db="EMBL/GenBank/DDBJ databases">
        <title>Genomic Encyclopedia of Type Strains, Phase III (KMG-III): the genomes of soil and plant-associated and newly described type strains.</title>
        <authorList>
            <person name="Whitman W."/>
        </authorList>
    </citation>
    <scope>NUCLEOTIDE SEQUENCE [LARGE SCALE GENOMIC DNA]</scope>
    <source>
        <strain evidence="1 2">CECT 7506</strain>
    </source>
</reference>
<name>A0A368W3R9_9BACL</name>
<evidence type="ECO:0000313" key="2">
    <source>
        <dbReference type="Proteomes" id="UP000252415"/>
    </source>
</evidence>
<dbReference type="Pfam" id="PF02082">
    <property type="entry name" value="Rrf2"/>
    <property type="match status" value="1"/>
</dbReference>
<accession>A0A368W3R9</accession>
<gene>
    <name evidence="1" type="ORF">DFP97_107259</name>
</gene>
<dbReference type="PANTHER" id="PTHR33221:SF15">
    <property type="entry name" value="HTH-TYPE TRANSCRIPTIONAL REGULATOR YWGB-RELATED"/>
    <property type="match status" value="1"/>
</dbReference>
<dbReference type="InterPro" id="IPR036388">
    <property type="entry name" value="WH-like_DNA-bd_sf"/>
</dbReference>
<protein>
    <submittedName>
        <fullName evidence="1">BadM/Rrf2 family transcriptional regulator</fullName>
    </submittedName>
</protein>
<dbReference type="InterPro" id="IPR036390">
    <property type="entry name" value="WH_DNA-bd_sf"/>
</dbReference>
<dbReference type="InterPro" id="IPR000944">
    <property type="entry name" value="Tscrpt_reg_Rrf2"/>
</dbReference>
<keyword evidence="2" id="KW-1185">Reference proteome</keyword>
<dbReference type="GO" id="GO:0005829">
    <property type="term" value="C:cytosol"/>
    <property type="evidence" value="ECO:0007669"/>
    <property type="project" value="TreeGrafter"/>
</dbReference>
<evidence type="ECO:0000313" key="1">
    <source>
        <dbReference type="EMBL" id="RCW48057.1"/>
    </source>
</evidence>
<dbReference type="PANTHER" id="PTHR33221">
    <property type="entry name" value="WINGED HELIX-TURN-HELIX TRANSCRIPTIONAL REGULATOR, RRF2 FAMILY"/>
    <property type="match status" value="1"/>
</dbReference>
<dbReference type="Gene3D" id="1.10.10.10">
    <property type="entry name" value="Winged helix-like DNA-binding domain superfamily/Winged helix DNA-binding domain"/>
    <property type="match status" value="1"/>
</dbReference>
<comment type="caution">
    <text evidence="1">The sequence shown here is derived from an EMBL/GenBank/DDBJ whole genome shotgun (WGS) entry which is preliminary data.</text>
</comment>
<sequence>MHILTFISSVSEECTGDFIAASVNANPVIIRKIMSMLKKAGLVDVRPGVGGAYMKKDASLITLLDVYNAVDIIDDDQLFHFHNPVIECPVGRVIDTTLRAELKEAQAAMEHRLKQVTIQQLLNQPEMNKLN</sequence>
<dbReference type="GO" id="GO:0003700">
    <property type="term" value="F:DNA-binding transcription factor activity"/>
    <property type="evidence" value="ECO:0007669"/>
    <property type="project" value="TreeGrafter"/>
</dbReference>
<dbReference type="SUPFAM" id="SSF46785">
    <property type="entry name" value="Winged helix' DNA-binding domain"/>
    <property type="match status" value="1"/>
</dbReference>
<dbReference type="Proteomes" id="UP000252415">
    <property type="component" value="Unassembled WGS sequence"/>
</dbReference>
<dbReference type="AlphaFoldDB" id="A0A368W3R9"/>
<dbReference type="EMBL" id="QPJD01000007">
    <property type="protein sequence ID" value="RCW48057.1"/>
    <property type="molecule type" value="Genomic_DNA"/>
</dbReference>
<proteinExistence type="predicted"/>
<organism evidence="1 2">
    <name type="scientific">Paenibacillus prosopidis</name>
    <dbReference type="NCBI Taxonomy" id="630520"/>
    <lineage>
        <taxon>Bacteria</taxon>
        <taxon>Bacillati</taxon>
        <taxon>Bacillota</taxon>
        <taxon>Bacilli</taxon>
        <taxon>Bacillales</taxon>
        <taxon>Paenibacillaceae</taxon>
        <taxon>Paenibacillus</taxon>
    </lineage>
</organism>